<feature type="compositionally biased region" description="Polar residues" evidence="1">
    <location>
        <begin position="184"/>
        <end position="231"/>
    </location>
</feature>
<organism evidence="3 4">
    <name type="scientific">Paenibacillus hunanensis</name>
    <dbReference type="NCBI Taxonomy" id="539262"/>
    <lineage>
        <taxon>Bacteria</taxon>
        <taxon>Bacillati</taxon>
        <taxon>Bacillota</taxon>
        <taxon>Bacilli</taxon>
        <taxon>Bacillales</taxon>
        <taxon>Paenibacillaceae</taxon>
        <taxon>Paenibacillus</taxon>
    </lineage>
</organism>
<dbReference type="PANTHER" id="PTHR32097">
    <property type="entry name" value="CAMP-BINDING PROTEIN 1-RELATED"/>
    <property type="match status" value="1"/>
</dbReference>
<dbReference type="InterPro" id="IPR051324">
    <property type="entry name" value="Stress/Tellurium_Resist"/>
</dbReference>
<dbReference type="PROSITE" id="PS50234">
    <property type="entry name" value="VWFA"/>
    <property type="match status" value="1"/>
</dbReference>
<gene>
    <name evidence="3" type="ORF">JOC58_000857</name>
</gene>
<keyword evidence="4" id="KW-1185">Reference proteome</keyword>
<dbReference type="Proteomes" id="UP001185028">
    <property type="component" value="Unassembled WGS sequence"/>
</dbReference>
<name>A0ABU1IUM7_9BACL</name>
<comment type="caution">
    <text evidence="3">The sequence shown here is derived from an EMBL/GenBank/DDBJ whole genome shotgun (WGS) entry which is preliminary data.</text>
</comment>
<protein>
    <submittedName>
        <fullName evidence="3">Stress response protein SCP2</fullName>
    </submittedName>
</protein>
<dbReference type="CDD" id="cd06974">
    <property type="entry name" value="TerD_like"/>
    <property type="match status" value="1"/>
</dbReference>
<dbReference type="Gene3D" id="2.60.60.30">
    <property type="entry name" value="sav2460 like domains"/>
    <property type="match status" value="1"/>
</dbReference>
<dbReference type="InterPro" id="IPR036465">
    <property type="entry name" value="vWFA_dom_sf"/>
</dbReference>
<dbReference type="PANTHER" id="PTHR32097:SF3">
    <property type="entry name" value="TELLURITE RESISTANCE PROTEIN"/>
    <property type="match status" value="1"/>
</dbReference>
<feature type="compositionally biased region" description="Low complexity" evidence="1">
    <location>
        <begin position="234"/>
        <end position="263"/>
    </location>
</feature>
<accession>A0ABU1IUM7</accession>
<sequence length="490" mass="53461">MAGQSTNLNQGQNTNLPPGDSLEVTIQCGAAPSALDISCFMVNDEGKVPSDDYFIFYNQNVDPHQSVQLVQADEYSSRFVLNLNRLQQAPVSKCVFTATLEGAGTFAQVRNCQAILHMNGQQITYELSEVTSETAIILIEVYKYKDTFKVRAIGRGFFGGLQPLAESFGVEIEGDSAADHAQPPASNGLNTATTGSADTTLPPSSNRDVAQPASTNLRTTQPTSFGSNSVEAVQAEATSSAPSESAAPTQSSSISQPAPSESPKLTVPLTKIDLLKKKVTLSLEKKQIAPIRARVAVVFDASGSMYSLYKKGIVQEAFERVLAIAAAFDDDGELDVWFFAKDFLRAPSVTAQDYEDYVARAYKLGSKGGTNNEPPVMADVIRKYTVEEPNIHLPTYIIFFSDGGVSSKSKIARLITDSSHHNLFWQFVGLGNANYGVLRELDDLQGRFIDNADFFELDDISKVSDEELYDRLLNEFPGWIEEARRKNILA</sequence>
<feature type="region of interest" description="Disordered" evidence="1">
    <location>
        <begin position="175"/>
        <end position="264"/>
    </location>
</feature>
<dbReference type="RefSeq" id="WP_229685721.1">
    <property type="nucleotide sequence ID" value="NZ_BMMB01000004.1"/>
</dbReference>
<dbReference type="SUPFAM" id="SSF53300">
    <property type="entry name" value="vWA-like"/>
    <property type="match status" value="1"/>
</dbReference>
<dbReference type="Gene3D" id="3.40.50.410">
    <property type="entry name" value="von Willebrand factor, type A domain"/>
    <property type="match status" value="1"/>
</dbReference>
<evidence type="ECO:0000313" key="4">
    <source>
        <dbReference type="Proteomes" id="UP001185028"/>
    </source>
</evidence>
<feature type="domain" description="VWFA" evidence="2">
    <location>
        <begin position="294"/>
        <end position="472"/>
    </location>
</feature>
<dbReference type="SMART" id="SM00327">
    <property type="entry name" value="VWA"/>
    <property type="match status" value="1"/>
</dbReference>
<dbReference type="Pfam" id="PF10138">
    <property type="entry name" value="vWA-TerF-like"/>
    <property type="match status" value="1"/>
</dbReference>
<evidence type="ECO:0000313" key="3">
    <source>
        <dbReference type="EMBL" id="MDR6242972.1"/>
    </source>
</evidence>
<dbReference type="Pfam" id="PF02342">
    <property type="entry name" value="TerD"/>
    <property type="match status" value="1"/>
</dbReference>
<dbReference type="EMBL" id="JAVDQH010000003">
    <property type="protein sequence ID" value="MDR6242972.1"/>
    <property type="molecule type" value="Genomic_DNA"/>
</dbReference>
<proteinExistence type="predicted"/>
<evidence type="ECO:0000256" key="1">
    <source>
        <dbReference type="SAM" id="MobiDB-lite"/>
    </source>
</evidence>
<evidence type="ECO:0000259" key="2">
    <source>
        <dbReference type="PROSITE" id="PS50234"/>
    </source>
</evidence>
<dbReference type="InterPro" id="IPR002035">
    <property type="entry name" value="VWF_A"/>
</dbReference>
<reference evidence="3 4" key="1">
    <citation type="submission" date="2023-07" db="EMBL/GenBank/DDBJ databases">
        <title>Genomic Encyclopedia of Type Strains, Phase IV (KMG-IV): sequencing the most valuable type-strain genomes for metagenomic binning, comparative biology and taxonomic classification.</title>
        <authorList>
            <person name="Goeker M."/>
        </authorList>
    </citation>
    <scope>NUCLEOTIDE SEQUENCE [LARGE SCALE GENOMIC DNA]</scope>
    <source>
        <strain evidence="3 4">DSM 22170</strain>
    </source>
</reference>
<dbReference type="InterPro" id="IPR019303">
    <property type="entry name" value="vWA_TerF_C"/>
</dbReference>
<dbReference type="InterPro" id="IPR003325">
    <property type="entry name" value="TerD"/>
</dbReference>